<evidence type="ECO:0000313" key="2">
    <source>
        <dbReference type="EMBL" id="TBH73345.1"/>
    </source>
</evidence>
<feature type="transmembrane region" description="Helical" evidence="1">
    <location>
        <begin position="6"/>
        <end position="28"/>
    </location>
</feature>
<dbReference type="EMBL" id="SEWY01000003">
    <property type="protein sequence ID" value="TBH73345.1"/>
    <property type="molecule type" value="Genomic_DNA"/>
</dbReference>
<dbReference type="OrthoDB" id="1493774at2"/>
<dbReference type="RefSeq" id="WP_130896572.1">
    <property type="nucleotide sequence ID" value="NZ_JAANOM010000003.1"/>
</dbReference>
<dbReference type="InterPro" id="IPR008620">
    <property type="entry name" value="FixH"/>
</dbReference>
<sequence length="148" mass="16770">MTKFSFNWGHGIIVTFILFGAFMAYFYVNMSKENIELVGKNYYADGQAFQQKINEREQTEALKAKASLEFSSDFQQAKIQFPNSVATGILVFYRPSNASQDKTLRVSADSAGLAFITTPFLVKGPWNVSLSWKKDGKSYIEEKRIQVP</sequence>
<keyword evidence="1" id="KW-0812">Transmembrane</keyword>
<dbReference type="Proteomes" id="UP000293583">
    <property type="component" value="Unassembled WGS sequence"/>
</dbReference>
<dbReference type="AlphaFoldDB" id="A0A4V2IVS1"/>
<organism evidence="2 3">
    <name type="scientific">Aquirufa antheringensis</name>
    <dbReference type="NCBI Taxonomy" id="2516559"/>
    <lineage>
        <taxon>Bacteria</taxon>
        <taxon>Pseudomonadati</taxon>
        <taxon>Bacteroidota</taxon>
        <taxon>Cytophagia</taxon>
        <taxon>Cytophagales</taxon>
        <taxon>Flectobacillaceae</taxon>
        <taxon>Aquirufa</taxon>
    </lineage>
</organism>
<keyword evidence="3" id="KW-1185">Reference proteome</keyword>
<gene>
    <name evidence="2" type="ORF">EWU20_08215</name>
</gene>
<evidence type="ECO:0000313" key="3">
    <source>
        <dbReference type="Proteomes" id="UP000293583"/>
    </source>
</evidence>
<comment type="caution">
    <text evidence="2">The sequence shown here is derived from an EMBL/GenBank/DDBJ whole genome shotgun (WGS) entry which is preliminary data.</text>
</comment>
<protein>
    <recommendedName>
        <fullName evidence="4">Nitrogen fixation protein FixH</fullName>
    </recommendedName>
</protein>
<accession>A0A4V2IVS1</accession>
<evidence type="ECO:0008006" key="4">
    <source>
        <dbReference type="Google" id="ProtNLM"/>
    </source>
</evidence>
<keyword evidence="1" id="KW-1133">Transmembrane helix</keyword>
<proteinExistence type="predicted"/>
<dbReference type="Pfam" id="PF05751">
    <property type="entry name" value="FixH"/>
    <property type="match status" value="1"/>
</dbReference>
<name>A0A4V2IVS1_9BACT</name>
<reference evidence="2 3" key="1">
    <citation type="submission" date="2019-02" db="EMBL/GenBank/DDBJ databases">
        <title>Genome of a new Bacteroidetes strain.</title>
        <authorList>
            <person name="Pitt A."/>
        </authorList>
    </citation>
    <scope>NUCLEOTIDE SEQUENCE [LARGE SCALE GENOMIC DNA]</scope>
    <source>
        <strain evidence="2 3">103A-SOEBACH</strain>
    </source>
</reference>
<keyword evidence="1" id="KW-0472">Membrane</keyword>
<evidence type="ECO:0000256" key="1">
    <source>
        <dbReference type="SAM" id="Phobius"/>
    </source>
</evidence>